<dbReference type="InterPro" id="IPR005119">
    <property type="entry name" value="LysR_subst-bd"/>
</dbReference>
<reference evidence="7" key="1">
    <citation type="submission" date="2016-10" db="EMBL/GenBank/DDBJ databases">
        <authorList>
            <person name="Varghese N."/>
            <person name="Submissions S."/>
        </authorList>
    </citation>
    <scope>NUCLEOTIDE SEQUENCE [LARGE SCALE GENOMIC DNA]</scope>
    <source>
        <strain evidence="7">DSM 7481</strain>
    </source>
</reference>
<dbReference type="GO" id="GO:0006351">
    <property type="term" value="P:DNA-templated transcription"/>
    <property type="evidence" value="ECO:0007669"/>
    <property type="project" value="TreeGrafter"/>
</dbReference>
<gene>
    <name evidence="6" type="ORF">SAMN04489710_11432</name>
</gene>
<dbReference type="InterPro" id="IPR000847">
    <property type="entry name" value="LysR_HTH_N"/>
</dbReference>
<evidence type="ECO:0000259" key="5">
    <source>
        <dbReference type="PROSITE" id="PS50931"/>
    </source>
</evidence>
<feature type="domain" description="HTH lysR-type" evidence="5">
    <location>
        <begin position="12"/>
        <end position="63"/>
    </location>
</feature>
<organism evidence="6 7">
    <name type="scientific">Paracidovorax konjaci</name>
    <dbReference type="NCBI Taxonomy" id="32040"/>
    <lineage>
        <taxon>Bacteria</taxon>
        <taxon>Pseudomonadati</taxon>
        <taxon>Pseudomonadota</taxon>
        <taxon>Betaproteobacteria</taxon>
        <taxon>Burkholderiales</taxon>
        <taxon>Comamonadaceae</taxon>
        <taxon>Paracidovorax</taxon>
    </lineage>
</organism>
<keyword evidence="7" id="KW-1185">Reference proteome</keyword>
<dbReference type="OrthoDB" id="9072091at2"/>
<evidence type="ECO:0000313" key="6">
    <source>
        <dbReference type="EMBL" id="SFE09159.1"/>
    </source>
</evidence>
<dbReference type="STRING" id="32040.SAMN04489710_11432"/>
<evidence type="ECO:0000313" key="7">
    <source>
        <dbReference type="Proteomes" id="UP000199517"/>
    </source>
</evidence>
<dbReference type="PANTHER" id="PTHR30537:SF3">
    <property type="entry name" value="TRANSCRIPTIONAL REGULATORY PROTEIN"/>
    <property type="match status" value="1"/>
</dbReference>
<dbReference type="EMBL" id="FOMQ01000014">
    <property type="protein sequence ID" value="SFE09159.1"/>
    <property type="molecule type" value="Genomic_DNA"/>
</dbReference>
<dbReference type="InterPro" id="IPR036388">
    <property type="entry name" value="WH-like_DNA-bd_sf"/>
</dbReference>
<keyword evidence="4" id="KW-0804">Transcription</keyword>
<dbReference type="RefSeq" id="WP_092955502.1">
    <property type="nucleotide sequence ID" value="NZ_FOMQ01000014.1"/>
</dbReference>
<comment type="similarity">
    <text evidence="1">Belongs to the LysR transcriptional regulatory family.</text>
</comment>
<dbReference type="AlphaFoldDB" id="A0A1I1XP86"/>
<sequence length="301" mass="32807">MTKMNIGWELYRTFLGVLTEGSLSGAARALGITQPTAGRHVEALEKALGTLLFTRSPAGLMPTEAAQALRPQALAMASLAASIERTAASQGGPDGGVKGVVRVGCSEVIGIEVLPPVIAGLQRSHPALKVELVLTDRVQDLLHREADIAVRMATPRQEQLVARRLGHIDIGLHARRDYLERHGTPRNLEQLATHTLIGYDQATAFIRQMEGSLQGLRRDMFSLRSDSHLAQWALIRAGAGIGLCQVPLARRSPDLVRLLPRSFSVPMETWVTMHEDLRGSPRCRATFDALVEGMLTHMATR</sequence>
<accession>A0A1I1XP86</accession>
<dbReference type="Gene3D" id="1.10.10.10">
    <property type="entry name" value="Winged helix-like DNA-binding domain superfamily/Winged helix DNA-binding domain"/>
    <property type="match status" value="1"/>
</dbReference>
<proteinExistence type="inferred from homology"/>
<dbReference type="SUPFAM" id="SSF46785">
    <property type="entry name" value="Winged helix' DNA-binding domain"/>
    <property type="match status" value="1"/>
</dbReference>
<evidence type="ECO:0000256" key="2">
    <source>
        <dbReference type="ARBA" id="ARBA00023015"/>
    </source>
</evidence>
<evidence type="ECO:0000256" key="3">
    <source>
        <dbReference type="ARBA" id="ARBA00023125"/>
    </source>
</evidence>
<dbReference type="PRINTS" id="PR00039">
    <property type="entry name" value="HTHLYSR"/>
</dbReference>
<dbReference type="PANTHER" id="PTHR30537">
    <property type="entry name" value="HTH-TYPE TRANSCRIPTIONAL REGULATOR"/>
    <property type="match status" value="1"/>
</dbReference>
<dbReference type="Proteomes" id="UP000199517">
    <property type="component" value="Unassembled WGS sequence"/>
</dbReference>
<dbReference type="Gene3D" id="3.40.190.290">
    <property type="match status" value="1"/>
</dbReference>
<dbReference type="InterPro" id="IPR058163">
    <property type="entry name" value="LysR-type_TF_proteobact-type"/>
</dbReference>
<protein>
    <submittedName>
        <fullName evidence="6">DNA-binding transcriptional regulator, LysR family</fullName>
    </submittedName>
</protein>
<dbReference type="GO" id="GO:0003700">
    <property type="term" value="F:DNA-binding transcription factor activity"/>
    <property type="evidence" value="ECO:0007669"/>
    <property type="project" value="InterPro"/>
</dbReference>
<evidence type="ECO:0000256" key="1">
    <source>
        <dbReference type="ARBA" id="ARBA00009437"/>
    </source>
</evidence>
<dbReference type="PROSITE" id="PS50931">
    <property type="entry name" value="HTH_LYSR"/>
    <property type="match status" value="1"/>
</dbReference>
<evidence type="ECO:0000256" key="4">
    <source>
        <dbReference type="ARBA" id="ARBA00023163"/>
    </source>
</evidence>
<dbReference type="GO" id="GO:0043565">
    <property type="term" value="F:sequence-specific DNA binding"/>
    <property type="evidence" value="ECO:0007669"/>
    <property type="project" value="TreeGrafter"/>
</dbReference>
<keyword evidence="3 6" id="KW-0238">DNA-binding</keyword>
<name>A0A1I1XP86_9BURK</name>
<dbReference type="Pfam" id="PF00126">
    <property type="entry name" value="HTH_1"/>
    <property type="match status" value="1"/>
</dbReference>
<dbReference type="Pfam" id="PF03466">
    <property type="entry name" value="LysR_substrate"/>
    <property type="match status" value="1"/>
</dbReference>
<dbReference type="InterPro" id="IPR036390">
    <property type="entry name" value="WH_DNA-bd_sf"/>
</dbReference>
<dbReference type="SUPFAM" id="SSF53850">
    <property type="entry name" value="Periplasmic binding protein-like II"/>
    <property type="match status" value="1"/>
</dbReference>
<keyword evidence="2" id="KW-0805">Transcription regulation</keyword>